<dbReference type="CDD" id="cd05233">
    <property type="entry name" value="SDR_c"/>
    <property type="match status" value="1"/>
</dbReference>
<dbReference type="RefSeq" id="WP_379837358.1">
    <property type="nucleotide sequence ID" value="NZ_JBHRYQ010000001.1"/>
</dbReference>
<evidence type="ECO:0000256" key="1">
    <source>
        <dbReference type="ARBA" id="ARBA00006484"/>
    </source>
</evidence>
<keyword evidence="2 3" id="KW-0560">Oxidoreductase</keyword>
<name>A0ABV7YVJ2_9BACT</name>
<dbReference type="Pfam" id="PF13561">
    <property type="entry name" value="adh_short_C2"/>
    <property type="match status" value="1"/>
</dbReference>
<dbReference type="SUPFAM" id="SSF51735">
    <property type="entry name" value="NAD(P)-binding Rossmann-fold domains"/>
    <property type="match status" value="1"/>
</dbReference>
<evidence type="ECO:0000313" key="3">
    <source>
        <dbReference type="EMBL" id="MFC3810872.1"/>
    </source>
</evidence>
<dbReference type="EC" id="1.1.1.-" evidence="3"/>
<dbReference type="EMBL" id="JBHRYQ010000001">
    <property type="protein sequence ID" value="MFC3810872.1"/>
    <property type="molecule type" value="Genomic_DNA"/>
</dbReference>
<comment type="caution">
    <text evidence="3">The sequence shown here is derived from an EMBL/GenBank/DDBJ whole genome shotgun (WGS) entry which is preliminary data.</text>
</comment>
<dbReference type="PANTHER" id="PTHR42760">
    <property type="entry name" value="SHORT-CHAIN DEHYDROGENASES/REDUCTASES FAMILY MEMBER"/>
    <property type="match status" value="1"/>
</dbReference>
<gene>
    <name evidence="3" type="ORF">ACFOOI_09430</name>
</gene>
<keyword evidence="4" id="KW-1185">Reference proteome</keyword>
<accession>A0ABV7YVJ2</accession>
<reference evidence="4" key="1">
    <citation type="journal article" date="2019" name="Int. J. Syst. Evol. Microbiol.">
        <title>The Global Catalogue of Microorganisms (GCM) 10K type strain sequencing project: providing services to taxonomists for standard genome sequencing and annotation.</title>
        <authorList>
            <consortium name="The Broad Institute Genomics Platform"/>
            <consortium name="The Broad Institute Genome Sequencing Center for Infectious Disease"/>
            <person name="Wu L."/>
            <person name="Ma J."/>
        </authorList>
    </citation>
    <scope>NUCLEOTIDE SEQUENCE [LARGE SCALE GENOMIC DNA]</scope>
    <source>
        <strain evidence="4">CECT 7956</strain>
    </source>
</reference>
<dbReference type="InterPro" id="IPR036291">
    <property type="entry name" value="NAD(P)-bd_dom_sf"/>
</dbReference>
<evidence type="ECO:0000313" key="4">
    <source>
        <dbReference type="Proteomes" id="UP001595616"/>
    </source>
</evidence>
<dbReference type="PRINTS" id="PR00080">
    <property type="entry name" value="SDRFAMILY"/>
</dbReference>
<dbReference type="Gene3D" id="3.40.50.720">
    <property type="entry name" value="NAD(P)-binding Rossmann-like Domain"/>
    <property type="match status" value="1"/>
</dbReference>
<dbReference type="PANTHER" id="PTHR42760:SF133">
    <property type="entry name" value="3-OXOACYL-[ACYL-CARRIER-PROTEIN] REDUCTASE"/>
    <property type="match status" value="1"/>
</dbReference>
<sequence length="252" mass="26627">MGIQKVAIVTGAGQGIGLAVALKFASEGVKVVLNDLDADLCSTACHSINNTYPNMALAVAGNSAEVSVIDSMIFEAVKNFGRLDIVVANSGITRFGDFLTFSEKDFEDVSEVNLKGTFFLCQKAAIQLIKQGGGGSIVLMSSVVGHLAHKNLAAYAMTKAAIEMLAKNLVVELSKYKIRVNTVAPGATLTERTLEDQAYHKTWSQITPLGIPAEVNDIAEAVCFFCSDAAKHITGQSLVVDGGWTSVGIQPD</sequence>
<dbReference type="GO" id="GO:0016491">
    <property type="term" value="F:oxidoreductase activity"/>
    <property type="evidence" value="ECO:0007669"/>
    <property type="project" value="UniProtKB-KW"/>
</dbReference>
<dbReference type="PRINTS" id="PR00081">
    <property type="entry name" value="GDHRDH"/>
</dbReference>
<evidence type="ECO:0000256" key="2">
    <source>
        <dbReference type="ARBA" id="ARBA00023002"/>
    </source>
</evidence>
<protein>
    <submittedName>
        <fullName evidence="3">SDR family NAD(P)-dependent oxidoreductase</fullName>
        <ecNumber evidence="3">1.1.1.-</ecNumber>
    </submittedName>
</protein>
<organism evidence="3 4">
    <name type="scientific">Lacihabitans lacunae</name>
    <dbReference type="NCBI Taxonomy" id="1028214"/>
    <lineage>
        <taxon>Bacteria</taxon>
        <taxon>Pseudomonadati</taxon>
        <taxon>Bacteroidota</taxon>
        <taxon>Cytophagia</taxon>
        <taxon>Cytophagales</taxon>
        <taxon>Leadbetterellaceae</taxon>
        <taxon>Lacihabitans</taxon>
    </lineage>
</organism>
<comment type="similarity">
    <text evidence="1">Belongs to the short-chain dehydrogenases/reductases (SDR) family.</text>
</comment>
<dbReference type="Proteomes" id="UP001595616">
    <property type="component" value="Unassembled WGS sequence"/>
</dbReference>
<dbReference type="InterPro" id="IPR002347">
    <property type="entry name" value="SDR_fam"/>
</dbReference>
<proteinExistence type="inferred from homology"/>